<evidence type="ECO:0000313" key="2">
    <source>
        <dbReference type="EMBL" id="MDE8653015.1"/>
    </source>
</evidence>
<dbReference type="InterPro" id="IPR033469">
    <property type="entry name" value="CYTH-like_dom_sf"/>
</dbReference>
<dbReference type="CDD" id="cd07891">
    <property type="entry name" value="CYTH-like_CthTTM-like_1"/>
    <property type="match status" value="1"/>
</dbReference>
<sequence length="152" mass="16546">MAREIERKFLVAGDAWRRAAGEGQRIRQAYLASGGPAEIRVRICDGARAVLTIKSAAPGLSRAEFEYPIPLADAEELIALRTGGCLEKRRFTIPADAGLRWEIDVFAGTHQGLCLAEIELASPDQAFAMPDWLGAEVTGDPRYYNATLARTA</sequence>
<dbReference type="EMBL" id="JARESE010000050">
    <property type="protein sequence ID" value="MDE8653015.1"/>
    <property type="molecule type" value="Genomic_DNA"/>
</dbReference>
<dbReference type="Pfam" id="PF01928">
    <property type="entry name" value="CYTH"/>
    <property type="match status" value="1"/>
</dbReference>
<gene>
    <name evidence="2" type="ORF">PYV00_15010</name>
</gene>
<dbReference type="PIRSF" id="PIRSF016487">
    <property type="entry name" value="CYTH_UCP016487"/>
    <property type="match status" value="1"/>
</dbReference>
<comment type="caution">
    <text evidence="2">The sequence shown here is derived from an EMBL/GenBank/DDBJ whole genome shotgun (WGS) entry which is preliminary data.</text>
</comment>
<protein>
    <submittedName>
        <fullName evidence="2">CYTH domain-containing protein</fullName>
    </submittedName>
</protein>
<dbReference type="Gene3D" id="2.40.320.10">
    <property type="entry name" value="Hypothetical Protein Pfu-838710-001"/>
    <property type="match status" value="1"/>
</dbReference>
<dbReference type="Proteomes" id="UP001216253">
    <property type="component" value="Unassembled WGS sequence"/>
</dbReference>
<dbReference type="InterPro" id="IPR023577">
    <property type="entry name" value="CYTH_domain"/>
</dbReference>
<dbReference type="SMART" id="SM01118">
    <property type="entry name" value="CYTH"/>
    <property type="match status" value="1"/>
</dbReference>
<name>A0ABT5WSI8_9SPHN</name>
<proteinExistence type="predicted"/>
<dbReference type="PANTHER" id="PTHR40114:SF1">
    <property type="entry name" value="SLR0698 PROTEIN"/>
    <property type="match status" value="1"/>
</dbReference>
<dbReference type="InterPro" id="IPR012042">
    <property type="entry name" value="NeuTTM/CthTTM-like"/>
</dbReference>
<reference evidence="2 3" key="1">
    <citation type="submission" date="2023-03" db="EMBL/GenBank/DDBJ databases">
        <title>NovoSphingobium album sp. nov. isolated from polycyclic aromatic hydrocarbons- and heavy-metal polluted soil.</title>
        <authorList>
            <person name="Liu Z."/>
            <person name="Wang K."/>
        </authorList>
    </citation>
    <scope>NUCLEOTIDE SEQUENCE [LARGE SCALE GENOMIC DNA]</scope>
    <source>
        <strain evidence="2 3">H3SJ31-1</strain>
    </source>
</reference>
<dbReference type="PANTHER" id="PTHR40114">
    <property type="entry name" value="SLR0698 PROTEIN"/>
    <property type="match status" value="1"/>
</dbReference>
<accession>A0ABT5WSI8</accession>
<organism evidence="2 3">
    <name type="scientific">Novosphingobium album</name>
    <name type="common">ex Liu et al. 2023</name>
    <dbReference type="NCBI Taxonomy" id="3031130"/>
    <lineage>
        <taxon>Bacteria</taxon>
        <taxon>Pseudomonadati</taxon>
        <taxon>Pseudomonadota</taxon>
        <taxon>Alphaproteobacteria</taxon>
        <taxon>Sphingomonadales</taxon>
        <taxon>Sphingomonadaceae</taxon>
        <taxon>Novosphingobium</taxon>
    </lineage>
</organism>
<evidence type="ECO:0000259" key="1">
    <source>
        <dbReference type="PROSITE" id="PS51707"/>
    </source>
</evidence>
<dbReference type="PROSITE" id="PS51707">
    <property type="entry name" value="CYTH"/>
    <property type="match status" value="1"/>
</dbReference>
<dbReference type="SUPFAM" id="SSF55154">
    <property type="entry name" value="CYTH-like phosphatases"/>
    <property type="match status" value="1"/>
</dbReference>
<feature type="domain" description="CYTH" evidence="1">
    <location>
        <begin position="2"/>
        <end position="150"/>
    </location>
</feature>
<evidence type="ECO:0000313" key="3">
    <source>
        <dbReference type="Proteomes" id="UP001216253"/>
    </source>
</evidence>
<keyword evidence="3" id="KW-1185">Reference proteome</keyword>
<dbReference type="RefSeq" id="WP_275229120.1">
    <property type="nucleotide sequence ID" value="NZ_JARESE010000050.1"/>
</dbReference>